<evidence type="ECO:0000256" key="5">
    <source>
        <dbReference type="ARBA" id="ARBA00022741"/>
    </source>
</evidence>
<dbReference type="Pfam" id="PF03431">
    <property type="entry name" value="RNA_replicase_B"/>
    <property type="match status" value="1"/>
</dbReference>
<keyword evidence="4" id="KW-0548">Nucleotidyltransferase</keyword>
<feature type="domain" description="RdRp catalytic" evidence="10">
    <location>
        <begin position="258"/>
        <end position="388"/>
    </location>
</feature>
<dbReference type="GO" id="GO:0000166">
    <property type="term" value="F:nucleotide binding"/>
    <property type="evidence" value="ECO:0007669"/>
    <property type="project" value="UniProtKB-KW"/>
</dbReference>
<comment type="cofactor">
    <cofactor evidence="9">
        <name>Mg(2+)</name>
        <dbReference type="ChEBI" id="CHEBI:18420"/>
    </cofactor>
    <text evidence="9">Binds 2 Mg(2+) per subunit.</text>
</comment>
<feature type="binding site" evidence="9">
    <location>
        <position position="356"/>
    </location>
    <ligand>
        <name>Mg(2+)</name>
        <dbReference type="ChEBI" id="CHEBI:18420"/>
        <label>2</label>
    </ligand>
</feature>
<evidence type="ECO:0000256" key="9">
    <source>
        <dbReference type="PIRSR" id="PIRSR605093-1"/>
    </source>
</evidence>
<feature type="binding site" evidence="9">
    <location>
        <position position="273"/>
    </location>
    <ligand>
        <name>Mg(2+)</name>
        <dbReference type="ChEBI" id="CHEBI:18420"/>
        <label>2</label>
    </ligand>
</feature>
<dbReference type="RefSeq" id="YP_010769631.1">
    <property type="nucleotide sequence ID" value="NC_074031.1"/>
</dbReference>
<keyword evidence="2 11" id="KW-0696">RNA-directed RNA polymerase</keyword>
<evidence type="ECO:0000313" key="12">
    <source>
        <dbReference type="Proteomes" id="UP000680434"/>
    </source>
</evidence>
<dbReference type="InterPro" id="IPR043502">
    <property type="entry name" value="DNA/RNA_pol_sf"/>
</dbReference>
<proteinExistence type="predicted"/>
<organism evidence="11 12">
    <name type="scientific">ssRNA phage SRR5466366_1</name>
    <dbReference type="NCBI Taxonomy" id="2786403"/>
    <lineage>
        <taxon>Viruses</taxon>
        <taxon>Riboviria</taxon>
        <taxon>Orthornavirae</taxon>
        <taxon>Lenarviricota</taxon>
        <taxon>Leviviricetes</taxon>
        <taxon>Norzivirales</taxon>
        <taxon>Fiersviridae</taxon>
        <taxon>Niuhvovirus</taxon>
        <taxon>Niuhvovirus limivivens</taxon>
    </lineage>
</organism>
<dbReference type="Proteomes" id="UP000680434">
    <property type="component" value="Segment"/>
</dbReference>
<dbReference type="PROSITE" id="PS50522">
    <property type="entry name" value="RDRP_PHAGE"/>
    <property type="match status" value="1"/>
</dbReference>
<feature type="binding site" evidence="9">
    <location>
        <position position="357"/>
    </location>
    <ligand>
        <name>Mg(2+)</name>
        <dbReference type="ChEBI" id="CHEBI:18420"/>
        <label>2</label>
    </ligand>
</feature>
<evidence type="ECO:0000313" key="11">
    <source>
        <dbReference type="EMBL" id="DAD52388.1"/>
    </source>
</evidence>
<keyword evidence="12" id="KW-1185">Reference proteome</keyword>
<dbReference type="KEGG" id="vg:80398703"/>
<evidence type="ECO:0000256" key="8">
    <source>
        <dbReference type="ARBA" id="ARBA00048744"/>
    </source>
</evidence>
<keyword evidence="9" id="KW-0460">Magnesium</keyword>
<evidence type="ECO:0000256" key="2">
    <source>
        <dbReference type="ARBA" id="ARBA00022484"/>
    </source>
</evidence>
<dbReference type="GO" id="GO:0039694">
    <property type="term" value="P:viral RNA genome replication"/>
    <property type="evidence" value="ECO:0007669"/>
    <property type="project" value="InterPro"/>
</dbReference>
<gene>
    <name evidence="11" type="primary">SRR5466366_1_4</name>
</gene>
<protein>
    <recommendedName>
        <fullName evidence="1">RNA-directed RNA polymerase</fullName>
        <ecNumber evidence="1">2.7.7.48</ecNumber>
    </recommendedName>
    <alternativeName>
        <fullName evidence="7">RNA replicase beta chain</fullName>
    </alternativeName>
</protein>
<dbReference type="InterPro" id="IPR005093">
    <property type="entry name" value="RNArep_beta"/>
</dbReference>
<name>A0A8S5L4N3_9VIRU</name>
<dbReference type="GO" id="GO:0003968">
    <property type="term" value="F:RNA-directed RNA polymerase activity"/>
    <property type="evidence" value="ECO:0007669"/>
    <property type="project" value="UniProtKB-KW"/>
</dbReference>
<evidence type="ECO:0000256" key="1">
    <source>
        <dbReference type="ARBA" id="ARBA00012494"/>
    </source>
</evidence>
<keyword evidence="9" id="KW-0479">Metal-binding</keyword>
<dbReference type="GO" id="GO:0046872">
    <property type="term" value="F:metal ion binding"/>
    <property type="evidence" value="ECO:0007669"/>
    <property type="project" value="UniProtKB-KW"/>
</dbReference>
<evidence type="ECO:0000256" key="6">
    <source>
        <dbReference type="ARBA" id="ARBA00022953"/>
    </source>
</evidence>
<keyword evidence="3" id="KW-0808">Transferase</keyword>
<comment type="catalytic activity">
    <reaction evidence="8">
        <text>RNA(n) + a ribonucleoside 5'-triphosphate = RNA(n+1) + diphosphate</text>
        <dbReference type="Rhea" id="RHEA:21248"/>
        <dbReference type="Rhea" id="RHEA-COMP:14527"/>
        <dbReference type="Rhea" id="RHEA-COMP:17342"/>
        <dbReference type="ChEBI" id="CHEBI:33019"/>
        <dbReference type="ChEBI" id="CHEBI:61557"/>
        <dbReference type="ChEBI" id="CHEBI:140395"/>
        <dbReference type="EC" id="2.7.7.48"/>
    </reaction>
</comment>
<keyword evidence="5" id="KW-0547">Nucleotide-binding</keyword>
<dbReference type="EC" id="2.7.7.48" evidence="1"/>
<dbReference type="GeneID" id="80398703"/>
<keyword evidence="6" id="KW-0693">Viral RNA replication</keyword>
<accession>A0A8S5L4N3</accession>
<dbReference type="EMBL" id="BK014089">
    <property type="protein sequence ID" value="DAD52388.1"/>
    <property type="molecule type" value="Genomic_RNA"/>
</dbReference>
<evidence type="ECO:0000256" key="7">
    <source>
        <dbReference type="ARBA" id="ARBA00030248"/>
    </source>
</evidence>
<sequence length="583" mass="65402">MLKKEQQLNCSRFIDSETRTVSMSFLQALDSPTSLGVFLCLKYGDDTAACSHSVSPLLYVDHDVFRRDYLAASLLSKFTVGPRGHEESRRKATIEKFFLCEDRLRAVAKRFANGMNGFTPALVSRLEIAREKIHRIIGDAPNSSTLEASFAFGPGSSSSIPRRKAHPSNKYLSADVTSAALPLLDFFFRGLNYDRPKANIVESSRVDFVPKNFKADRAIAIEPDWNIFFQKGFGAQLRELLKDRASLDLNRGAERHSVLAQQASSDGSLATIDLSSASDSVATSLVRYLLPYKWFVALNTCRTDRIELDGEVIPLRKFSSMGNGFTFELETLVFYALAYSAVRSSGAAGPISVFGDDIILPTEATQDLLEILDACGFVVNQDKSYAEGLFRESCGGHFFDGHDVKPIYLKEPLTHDSERFKFCNKLRRASYRYFHLDVYYGVLAKPYACAKRRILRSFHIPEGYGDGGLVSHFDEVCPAAQRKQGGDIHKYPHGIEGFRVRCLLPVKRESTLDHDGMMLHKLRRLSLDWRQSGLFTSDFSGRVRPLIHDEVSSGNTVVYSCRVRYRVGRICVARWINPGDLLA</sequence>
<dbReference type="InterPro" id="IPR007096">
    <property type="entry name" value="RNA-dir_Rpol_cat_phage"/>
</dbReference>
<reference evidence="11 12" key="1">
    <citation type="submission" date="2020-09" db="EMBL/GenBank/DDBJ databases">
        <title>Leviviricetes taxonomy.</title>
        <authorList>
            <person name="Stockdale S.R."/>
            <person name="Callanan J."/>
            <person name="Adriaenssens E.M."/>
            <person name="Kuhn J.H."/>
            <person name="Rumnieks J."/>
            <person name="Shkoporov A."/>
            <person name="Draper L.A."/>
            <person name="Ross P."/>
            <person name="Hill C."/>
        </authorList>
    </citation>
    <scope>NUCLEOTIDE SEQUENCE [LARGE SCALE GENOMIC DNA]</scope>
</reference>
<evidence type="ECO:0000259" key="10">
    <source>
        <dbReference type="PROSITE" id="PS50522"/>
    </source>
</evidence>
<evidence type="ECO:0000256" key="3">
    <source>
        <dbReference type="ARBA" id="ARBA00022679"/>
    </source>
</evidence>
<evidence type="ECO:0000256" key="4">
    <source>
        <dbReference type="ARBA" id="ARBA00022695"/>
    </source>
</evidence>
<dbReference type="SUPFAM" id="SSF56672">
    <property type="entry name" value="DNA/RNA polymerases"/>
    <property type="match status" value="1"/>
</dbReference>